<dbReference type="Proteomes" id="UP000285832">
    <property type="component" value="Unassembled WGS sequence"/>
</dbReference>
<dbReference type="PANTHER" id="PTHR36180:SF2">
    <property type="entry name" value="BRO FAMILY PROTEIN"/>
    <property type="match status" value="1"/>
</dbReference>
<accession>A0A415D4P2</accession>
<organism evidence="2 3">
    <name type="scientific">[Ruminococcus] lactaris</name>
    <dbReference type="NCBI Taxonomy" id="46228"/>
    <lineage>
        <taxon>Bacteria</taxon>
        <taxon>Bacillati</taxon>
        <taxon>Bacillota</taxon>
        <taxon>Clostridia</taxon>
        <taxon>Lachnospirales</taxon>
        <taxon>Lachnospiraceae</taxon>
        <taxon>Mediterraneibacter</taxon>
    </lineage>
</organism>
<protein>
    <recommendedName>
        <fullName evidence="1">Bro-N domain-containing protein</fullName>
    </recommendedName>
</protein>
<dbReference type="PROSITE" id="PS51750">
    <property type="entry name" value="BRO_N"/>
    <property type="match status" value="1"/>
</dbReference>
<feature type="domain" description="Bro-N" evidence="1">
    <location>
        <begin position="1"/>
        <end position="105"/>
    </location>
</feature>
<sequence length="261" mass="29650">MNELQIFNSEEFGDIRTVTIDNEPMFCLSDVCKALGLTQPSKVKERLNEKGVSSIPTLTAGGEQKLLYINESNLYKTIFQSRKESAERFTDWVTSEVLPAIRKNGSYQLAPQGEELLALAVIEAKKTIDSLKDQCKFLGEQAVENQKLISELQPKANYVDKILQSKSLVTITQIAKDYGLSGRKMNQILKELKIQYKVGGQWVLYSKHQNNGYVHSRTIDITRADGRPDVTMQTEWTQKGRLFLYEELKKHGYVPVIEQVA</sequence>
<dbReference type="RefSeq" id="WP_118279129.1">
    <property type="nucleotide sequence ID" value="NZ_JAQDJO010000017.1"/>
</dbReference>
<dbReference type="InterPro" id="IPR005039">
    <property type="entry name" value="Ant_C"/>
</dbReference>
<dbReference type="Pfam" id="PF02498">
    <property type="entry name" value="Bro-N"/>
    <property type="match status" value="1"/>
</dbReference>
<dbReference type="SMART" id="SM01040">
    <property type="entry name" value="Bro-N"/>
    <property type="match status" value="1"/>
</dbReference>
<dbReference type="AlphaFoldDB" id="A0A415D4P2"/>
<dbReference type="Pfam" id="PF03374">
    <property type="entry name" value="ANT"/>
    <property type="match status" value="1"/>
</dbReference>
<comment type="caution">
    <text evidence="2">The sequence shown here is derived from an EMBL/GenBank/DDBJ whole genome shotgun (WGS) entry which is preliminary data.</text>
</comment>
<dbReference type="PANTHER" id="PTHR36180">
    <property type="entry name" value="DNA-BINDING PROTEIN-RELATED-RELATED"/>
    <property type="match status" value="1"/>
</dbReference>
<reference evidence="2 3" key="1">
    <citation type="submission" date="2018-08" db="EMBL/GenBank/DDBJ databases">
        <title>A genome reference for cultivated species of the human gut microbiota.</title>
        <authorList>
            <person name="Zou Y."/>
            <person name="Xue W."/>
            <person name="Luo G."/>
        </authorList>
    </citation>
    <scope>NUCLEOTIDE SEQUENCE [LARGE SCALE GENOMIC DNA]</scope>
    <source>
        <strain evidence="2 3">AM09-9</strain>
    </source>
</reference>
<dbReference type="EMBL" id="QRMI01000018">
    <property type="protein sequence ID" value="RHJ61142.1"/>
    <property type="molecule type" value="Genomic_DNA"/>
</dbReference>
<name>A0A415D4P2_9FIRM</name>
<evidence type="ECO:0000313" key="3">
    <source>
        <dbReference type="Proteomes" id="UP000285832"/>
    </source>
</evidence>
<gene>
    <name evidence="2" type="ORF">DW116_08180</name>
</gene>
<dbReference type="GO" id="GO:0003677">
    <property type="term" value="F:DNA binding"/>
    <property type="evidence" value="ECO:0007669"/>
    <property type="project" value="InterPro"/>
</dbReference>
<proteinExistence type="predicted"/>
<evidence type="ECO:0000259" key="1">
    <source>
        <dbReference type="PROSITE" id="PS51750"/>
    </source>
</evidence>
<dbReference type="InterPro" id="IPR003497">
    <property type="entry name" value="BRO_N_domain"/>
</dbReference>
<evidence type="ECO:0000313" key="2">
    <source>
        <dbReference type="EMBL" id="RHJ61142.1"/>
    </source>
</evidence>